<dbReference type="InterPro" id="IPR011022">
    <property type="entry name" value="Arrestin_C-like"/>
</dbReference>
<dbReference type="GO" id="GO:0006313">
    <property type="term" value="P:DNA transposition"/>
    <property type="evidence" value="ECO:0007669"/>
    <property type="project" value="InterPro"/>
</dbReference>
<dbReference type="GO" id="GO:0001917">
    <property type="term" value="C:photoreceptor inner segment"/>
    <property type="evidence" value="ECO:0007669"/>
    <property type="project" value="TreeGrafter"/>
</dbReference>
<comment type="similarity">
    <text evidence="1">Belongs to the arrestin family.</text>
</comment>
<feature type="domain" description="Arrestin C-terminal-like" evidence="6">
    <location>
        <begin position="197"/>
        <end position="465"/>
    </location>
</feature>
<dbReference type="Gene3D" id="2.60.40.840">
    <property type="match status" value="1"/>
</dbReference>
<evidence type="ECO:0000313" key="8">
    <source>
        <dbReference type="Proteomes" id="UP000265140"/>
    </source>
</evidence>
<dbReference type="PANTHER" id="PTHR11792:SF15">
    <property type="entry name" value="S-ARRESTIN"/>
    <property type="match status" value="1"/>
</dbReference>
<dbReference type="GO" id="GO:0001750">
    <property type="term" value="C:photoreceptor outer segment"/>
    <property type="evidence" value="ECO:0007669"/>
    <property type="project" value="TreeGrafter"/>
</dbReference>
<evidence type="ECO:0000256" key="4">
    <source>
        <dbReference type="ARBA" id="ARBA00042071"/>
    </source>
</evidence>
<dbReference type="Pfam" id="PF02752">
    <property type="entry name" value="Arrestin_C"/>
    <property type="match status" value="1"/>
</dbReference>
<dbReference type="InterPro" id="IPR002492">
    <property type="entry name" value="Transposase_Tc1-like"/>
</dbReference>
<evidence type="ECO:0000256" key="5">
    <source>
        <dbReference type="SAM" id="MobiDB-lite"/>
    </source>
</evidence>
<dbReference type="PRINTS" id="PR00309">
    <property type="entry name" value="ARRESTIN"/>
</dbReference>
<reference evidence="7" key="3">
    <citation type="submission" date="2025-08" db="UniProtKB">
        <authorList>
            <consortium name="Ensembl"/>
        </authorList>
    </citation>
    <scope>IDENTIFICATION</scope>
</reference>
<protein>
    <recommendedName>
        <fullName evidence="2">S-arrestin</fullName>
    </recommendedName>
    <alternativeName>
        <fullName evidence="4">Retinal S-antigen</fullName>
    </alternativeName>
    <alternativeName>
        <fullName evidence="3">Rod photoreceptor arrestin</fullName>
    </alternativeName>
</protein>
<reference evidence="8" key="1">
    <citation type="journal article" date="2014" name="PLoS ONE">
        <title>The genome and linkage map of the northern pike (Esox lucius): conserved synteny revealed between the salmonid sister group and the Neoteleostei.</title>
        <authorList>
            <person name="Rondeau E.B."/>
            <person name="Minkley D.R."/>
            <person name="Leong J.S."/>
            <person name="Messmer A.M."/>
            <person name="Jantzen J.R."/>
            <person name="von Schalburg K.R."/>
            <person name="Lemon C."/>
            <person name="Bird N.H."/>
            <person name="Koop B.F."/>
        </authorList>
    </citation>
    <scope>NUCLEOTIDE SEQUENCE</scope>
</reference>
<sequence>DTKTMSNKHVIFKKLSRDKSVGVYMAKRDFVDHFDSIDPVDGVVVIDPVLIKGKKVFVMLSCTFRYGRDDMDVMGVAFRRDIFLTTRQVYPELQDKERSIHTKIQEKLLRKLGNNAFPFFFEFPDNLPCSVCLQPAPSDVGKRCAVEFEVKVFCSDNQDDKIEKRSSVRLAIRKIQYAPEDRKIIPSAETTFEFLMSDKPLHMQVSLEKETYYHGEPIKVSVDIDNSSNRSLKDITVAVEQITNVVLYSNDKYVKAVALEETLDVVPPATILKKEYTLIPLLAVNKERRGIALDGKLKHEDTNLASSSIRPLTPCSRKEGKTQKVIAKEAGCSQSSVSKHINREAKGRKRSGGKKCTSNRDNRTLERIVKQNPFKNVGEIHKEWTAAGVRASRTTTHRRMQDMGFSCRIPCVKPLLNKTQRQKRLAWAKDKKDWTVAELCSQMKVHFAFPLEIKVPESGGREERHRIHVA</sequence>
<dbReference type="AlphaFoldDB" id="A0A6Q2XZ30"/>
<dbReference type="Bgee" id="ENSELUG00000007654">
    <property type="expression patterns" value="Expressed in camera-type eye and 11 other cell types or tissues"/>
</dbReference>
<organism evidence="7 8">
    <name type="scientific">Esox lucius</name>
    <name type="common">Northern pike</name>
    <dbReference type="NCBI Taxonomy" id="8010"/>
    <lineage>
        <taxon>Eukaryota</taxon>
        <taxon>Metazoa</taxon>
        <taxon>Chordata</taxon>
        <taxon>Craniata</taxon>
        <taxon>Vertebrata</taxon>
        <taxon>Euteleostomi</taxon>
        <taxon>Actinopterygii</taxon>
        <taxon>Neopterygii</taxon>
        <taxon>Teleostei</taxon>
        <taxon>Protacanthopterygii</taxon>
        <taxon>Esociformes</taxon>
        <taxon>Esocidae</taxon>
        <taxon>Esox</taxon>
    </lineage>
</organism>
<evidence type="ECO:0000256" key="1">
    <source>
        <dbReference type="ARBA" id="ARBA00005298"/>
    </source>
</evidence>
<dbReference type="GeneTree" id="ENSGT00950000182887"/>
<dbReference type="GO" id="GO:0007165">
    <property type="term" value="P:signal transduction"/>
    <property type="evidence" value="ECO:0007669"/>
    <property type="project" value="InterPro"/>
</dbReference>
<proteinExistence type="inferred from homology"/>
<dbReference type="Pfam" id="PF00339">
    <property type="entry name" value="Arrestin_N"/>
    <property type="match status" value="1"/>
</dbReference>
<dbReference type="InterPro" id="IPR014753">
    <property type="entry name" value="Arrestin_N"/>
</dbReference>
<evidence type="ECO:0000313" key="7">
    <source>
        <dbReference type="Ensembl" id="ENSELUP00000058492.2"/>
    </source>
</evidence>
<dbReference type="Proteomes" id="UP000265140">
    <property type="component" value="Chromosome 1"/>
</dbReference>
<feature type="region of interest" description="Disordered" evidence="5">
    <location>
        <begin position="337"/>
        <end position="359"/>
    </location>
</feature>
<dbReference type="PANTHER" id="PTHR11792">
    <property type="entry name" value="ARRESTIN"/>
    <property type="match status" value="1"/>
</dbReference>
<keyword evidence="8" id="KW-1185">Reference proteome</keyword>
<dbReference type="Pfam" id="PF01498">
    <property type="entry name" value="HTH_Tnp_Tc3_2"/>
    <property type="match status" value="1"/>
</dbReference>
<dbReference type="InterPro" id="IPR009057">
    <property type="entry name" value="Homeodomain-like_sf"/>
</dbReference>
<reference evidence="7" key="2">
    <citation type="submission" date="2020-02" db="EMBL/GenBank/DDBJ databases">
        <title>Esox lucius (northern pike) genome, fEsoLuc1, primary haplotype.</title>
        <authorList>
            <person name="Myers G."/>
            <person name="Karagic N."/>
            <person name="Meyer A."/>
            <person name="Pippel M."/>
            <person name="Reichard M."/>
            <person name="Winkler S."/>
            <person name="Tracey A."/>
            <person name="Sims Y."/>
            <person name="Howe K."/>
            <person name="Rhie A."/>
            <person name="Formenti G."/>
            <person name="Durbin R."/>
            <person name="Fedrigo O."/>
            <person name="Jarvis E.D."/>
        </authorList>
    </citation>
    <scope>NUCLEOTIDE SEQUENCE [LARGE SCALE GENOMIC DNA]</scope>
</reference>
<evidence type="ECO:0000256" key="3">
    <source>
        <dbReference type="ARBA" id="ARBA00041305"/>
    </source>
</evidence>
<dbReference type="GO" id="GO:0001664">
    <property type="term" value="F:G protein-coupled receptor binding"/>
    <property type="evidence" value="ECO:0007669"/>
    <property type="project" value="TreeGrafter"/>
</dbReference>
<dbReference type="Gene3D" id="2.60.40.640">
    <property type="match status" value="1"/>
</dbReference>
<dbReference type="PROSITE" id="PS00295">
    <property type="entry name" value="ARRESTINS"/>
    <property type="match status" value="1"/>
</dbReference>
<dbReference type="SUPFAM" id="SSF81296">
    <property type="entry name" value="E set domains"/>
    <property type="match status" value="2"/>
</dbReference>
<dbReference type="InterPro" id="IPR017864">
    <property type="entry name" value="Arrestin_CS"/>
</dbReference>
<dbReference type="InterPro" id="IPR011021">
    <property type="entry name" value="Arrestin-like_N"/>
</dbReference>
<accession>A0A6Q2XZ30</accession>
<dbReference type="InterPro" id="IPR014756">
    <property type="entry name" value="Ig_E-set"/>
</dbReference>
<name>A0A6Q2XZ30_ESOLU</name>
<evidence type="ECO:0000256" key="2">
    <source>
        <dbReference type="ARBA" id="ARBA00040206"/>
    </source>
</evidence>
<dbReference type="GO" id="GO:0002031">
    <property type="term" value="P:G protein-coupled receptor internalization"/>
    <property type="evidence" value="ECO:0007669"/>
    <property type="project" value="TreeGrafter"/>
</dbReference>
<dbReference type="FunFam" id="2.60.40.840:FF:000002">
    <property type="entry name" value="Arrestin 3"/>
    <property type="match status" value="1"/>
</dbReference>
<dbReference type="GO" id="GO:0007399">
    <property type="term" value="P:nervous system development"/>
    <property type="evidence" value="ECO:0007669"/>
    <property type="project" value="UniProtKB-ARBA"/>
</dbReference>
<reference evidence="7" key="4">
    <citation type="submission" date="2025-09" db="UniProtKB">
        <authorList>
            <consortium name="Ensembl"/>
        </authorList>
    </citation>
    <scope>IDENTIFICATION</scope>
</reference>
<dbReference type="InterPro" id="IPR000698">
    <property type="entry name" value="Arrestin"/>
</dbReference>
<dbReference type="GO" id="GO:0003677">
    <property type="term" value="F:DNA binding"/>
    <property type="evidence" value="ECO:0007669"/>
    <property type="project" value="InterPro"/>
</dbReference>
<dbReference type="Ensembl" id="ENSELUT00000044813.2">
    <property type="protein sequence ID" value="ENSELUP00000058492.2"/>
    <property type="gene ID" value="ENSELUG00000007654.3"/>
</dbReference>
<evidence type="ECO:0000259" key="6">
    <source>
        <dbReference type="SMART" id="SM01017"/>
    </source>
</evidence>
<dbReference type="SMART" id="SM01017">
    <property type="entry name" value="Arrestin_C"/>
    <property type="match status" value="1"/>
</dbReference>
<dbReference type="SUPFAM" id="SSF46689">
    <property type="entry name" value="Homeodomain-like"/>
    <property type="match status" value="1"/>
</dbReference>
<dbReference type="InterPro" id="IPR014752">
    <property type="entry name" value="Arrestin-like_C"/>
</dbReference>
<dbReference type="GO" id="GO:0015074">
    <property type="term" value="P:DNA integration"/>
    <property type="evidence" value="ECO:0007669"/>
    <property type="project" value="InterPro"/>
</dbReference>